<sequence>MDGDYKYRPRFVDIRIKPPRDQAGPRERVCEYPGCRAKATARSPKNAGMPGEFYHFCQAHAAEYNKAWNYFEGMSEDEARAHIAADHYGHRPTWSFSAGSSARRKAERAAKSFHEGFFDPFSLFGDRPPGAERTTPKQAEPSIGRLHQRALETLRLERSATRAEVRRRYAELVRAYHPDANGGDRSMEEQLQKVVGAYQILKNAGMA</sequence>
<dbReference type="Gene3D" id="1.10.287.110">
    <property type="entry name" value="DnaJ domain"/>
    <property type="match status" value="1"/>
</dbReference>
<feature type="domain" description="J" evidence="2">
    <location>
        <begin position="149"/>
        <end position="206"/>
    </location>
</feature>
<dbReference type="Pfam" id="PF00226">
    <property type="entry name" value="DnaJ"/>
    <property type="match status" value="1"/>
</dbReference>
<dbReference type="SUPFAM" id="SSF46565">
    <property type="entry name" value="Chaperone J-domain"/>
    <property type="match status" value="1"/>
</dbReference>
<feature type="region of interest" description="Disordered" evidence="1">
    <location>
        <begin position="124"/>
        <end position="146"/>
    </location>
</feature>
<name>A0A5M6ZGB7_9PROT</name>
<dbReference type="InterPro" id="IPR036869">
    <property type="entry name" value="J_dom_sf"/>
</dbReference>
<proteinExistence type="predicted"/>
<evidence type="ECO:0000256" key="1">
    <source>
        <dbReference type="SAM" id="MobiDB-lite"/>
    </source>
</evidence>
<dbReference type="PROSITE" id="PS50076">
    <property type="entry name" value="DNAJ_2"/>
    <property type="match status" value="1"/>
</dbReference>
<organism evidence="3 4">
    <name type="scientific">Alkalicaulis satelles</name>
    <dbReference type="NCBI Taxonomy" id="2609175"/>
    <lineage>
        <taxon>Bacteria</taxon>
        <taxon>Pseudomonadati</taxon>
        <taxon>Pseudomonadota</taxon>
        <taxon>Alphaproteobacteria</taxon>
        <taxon>Maricaulales</taxon>
        <taxon>Maricaulaceae</taxon>
        <taxon>Alkalicaulis</taxon>
    </lineage>
</organism>
<dbReference type="Proteomes" id="UP000325122">
    <property type="component" value="Unassembled WGS sequence"/>
</dbReference>
<comment type="caution">
    <text evidence="3">The sequence shown here is derived from an EMBL/GenBank/DDBJ whole genome shotgun (WGS) entry which is preliminary data.</text>
</comment>
<dbReference type="RefSeq" id="WP_150023027.1">
    <property type="nucleotide sequence ID" value="NZ_VWOJ01000002.1"/>
</dbReference>
<dbReference type="CDD" id="cd06257">
    <property type="entry name" value="DnaJ"/>
    <property type="match status" value="1"/>
</dbReference>
<evidence type="ECO:0000313" key="3">
    <source>
        <dbReference type="EMBL" id="KAA5803759.1"/>
    </source>
</evidence>
<evidence type="ECO:0000313" key="4">
    <source>
        <dbReference type="Proteomes" id="UP000325122"/>
    </source>
</evidence>
<dbReference type="InterPro" id="IPR001623">
    <property type="entry name" value="DnaJ_domain"/>
</dbReference>
<protein>
    <submittedName>
        <fullName evidence="3">J domain-containing protein</fullName>
    </submittedName>
</protein>
<evidence type="ECO:0000259" key="2">
    <source>
        <dbReference type="PROSITE" id="PS50076"/>
    </source>
</evidence>
<dbReference type="AlphaFoldDB" id="A0A5M6ZGB7"/>
<dbReference type="EMBL" id="VWOJ01000002">
    <property type="protein sequence ID" value="KAA5803759.1"/>
    <property type="molecule type" value="Genomic_DNA"/>
</dbReference>
<reference evidence="3 4" key="1">
    <citation type="submission" date="2019-09" db="EMBL/GenBank/DDBJ databases">
        <authorList>
            <person name="Kevbrin V."/>
            <person name="Grouzdev D.S."/>
        </authorList>
    </citation>
    <scope>NUCLEOTIDE SEQUENCE [LARGE SCALE GENOMIC DNA]</scope>
    <source>
        <strain evidence="3 4">G-192</strain>
    </source>
</reference>
<dbReference type="SMART" id="SM00271">
    <property type="entry name" value="DnaJ"/>
    <property type="match status" value="1"/>
</dbReference>
<gene>
    <name evidence="3" type="ORF">F1654_08140</name>
</gene>
<keyword evidence="4" id="KW-1185">Reference proteome</keyword>
<accession>A0A5M6ZGB7</accession>
<dbReference type="PRINTS" id="PR00625">
    <property type="entry name" value="JDOMAIN"/>
</dbReference>